<reference evidence="2" key="1">
    <citation type="submission" date="2025-08" db="UniProtKB">
        <authorList>
            <consortium name="RefSeq"/>
        </authorList>
    </citation>
    <scope>IDENTIFICATION</scope>
    <source>
        <tissue evidence="2">Whole body</tissue>
    </source>
</reference>
<accession>A0A6J1QVI9</accession>
<name>A0A6J1QVI9_9HYME</name>
<keyword evidence="1" id="KW-1185">Reference proteome</keyword>
<evidence type="ECO:0000313" key="1">
    <source>
        <dbReference type="Proteomes" id="UP000504618"/>
    </source>
</evidence>
<dbReference type="GeneID" id="112463921"/>
<dbReference type="Proteomes" id="UP000504618">
    <property type="component" value="Unplaced"/>
</dbReference>
<dbReference type="OrthoDB" id="7700070at2759"/>
<gene>
    <name evidence="2" type="primary">LOC112463921</name>
</gene>
<proteinExistence type="predicted"/>
<sequence>MIYTTCTAVIVRHNHQSSSLHPSSHASRRRHKDANVAAMRDILQKISSGDSNTEDDSKLVEIIKEAVVRTAEEIKTPTGSIEAAAKKAQILVSELTSAYTNAIYNAKSPEDGRENFVRFQTTVQAIVEFIKNGQFLA</sequence>
<evidence type="ECO:0000313" key="2">
    <source>
        <dbReference type="RefSeq" id="XP_024886387.1"/>
    </source>
</evidence>
<protein>
    <submittedName>
        <fullName evidence="2">Uncharacterized protein LOC112463921</fullName>
    </submittedName>
</protein>
<dbReference type="AlphaFoldDB" id="A0A6J1QVI9"/>
<dbReference type="RefSeq" id="XP_024886387.1">
    <property type="nucleotide sequence ID" value="XM_025030619.1"/>
</dbReference>
<organism evidence="1 2">
    <name type="scientific">Temnothorax curvispinosus</name>
    <dbReference type="NCBI Taxonomy" id="300111"/>
    <lineage>
        <taxon>Eukaryota</taxon>
        <taxon>Metazoa</taxon>
        <taxon>Ecdysozoa</taxon>
        <taxon>Arthropoda</taxon>
        <taxon>Hexapoda</taxon>
        <taxon>Insecta</taxon>
        <taxon>Pterygota</taxon>
        <taxon>Neoptera</taxon>
        <taxon>Endopterygota</taxon>
        <taxon>Hymenoptera</taxon>
        <taxon>Apocrita</taxon>
        <taxon>Aculeata</taxon>
        <taxon>Formicoidea</taxon>
        <taxon>Formicidae</taxon>
        <taxon>Myrmicinae</taxon>
        <taxon>Temnothorax</taxon>
    </lineage>
</organism>